<dbReference type="AlphaFoldDB" id="A0A0M6WFK0"/>
<evidence type="ECO:0000313" key="3">
    <source>
        <dbReference type="Proteomes" id="UP000049472"/>
    </source>
</evidence>
<feature type="transmembrane region" description="Helical" evidence="1">
    <location>
        <begin position="18"/>
        <end position="36"/>
    </location>
</feature>
<keyword evidence="1" id="KW-0812">Transmembrane</keyword>
<proteinExistence type="predicted"/>
<feature type="transmembrane region" description="Helical" evidence="1">
    <location>
        <begin position="601"/>
        <end position="625"/>
    </location>
</feature>
<evidence type="ECO:0000313" key="2">
    <source>
        <dbReference type="EMBL" id="CRL34562.1"/>
    </source>
</evidence>
<feature type="transmembrane region" description="Helical" evidence="1">
    <location>
        <begin position="637"/>
        <end position="661"/>
    </location>
</feature>
<keyword evidence="1" id="KW-0472">Membrane</keyword>
<gene>
    <name evidence="2" type="ORF">T1815_08701</name>
</gene>
<keyword evidence="1" id="KW-1133">Transmembrane helix</keyword>
<keyword evidence="3" id="KW-1185">Reference proteome</keyword>
<dbReference type="EMBL" id="CVRQ01000011">
    <property type="protein sequence ID" value="CRL34562.1"/>
    <property type="molecule type" value="Genomic_DNA"/>
</dbReference>
<feature type="transmembrane region" description="Helical" evidence="1">
    <location>
        <begin position="505"/>
        <end position="526"/>
    </location>
</feature>
<feature type="transmembrane region" description="Helical" evidence="1">
    <location>
        <begin position="254"/>
        <end position="274"/>
    </location>
</feature>
<feature type="transmembrane region" description="Helical" evidence="1">
    <location>
        <begin position="224"/>
        <end position="247"/>
    </location>
</feature>
<evidence type="ECO:0000256" key="1">
    <source>
        <dbReference type="SAM" id="Phobius"/>
    </source>
</evidence>
<feature type="transmembrane region" description="Helical" evidence="1">
    <location>
        <begin position="126"/>
        <end position="146"/>
    </location>
</feature>
<dbReference type="Proteomes" id="UP000049472">
    <property type="component" value="Unassembled WGS sequence"/>
</dbReference>
<feature type="transmembrane region" description="Helical" evidence="1">
    <location>
        <begin position="547"/>
        <end position="572"/>
    </location>
</feature>
<feature type="transmembrane region" description="Helical" evidence="1">
    <location>
        <begin position="320"/>
        <end position="339"/>
    </location>
</feature>
<feature type="transmembrane region" description="Helical" evidence="1">
    <location>
        <begin position="167"/>
        <end position="188"/>
    </location>
</feature>
<dbReference type="RefSeq" id="WP_055061270.1">
    <property type="nucleotide sequence ID" value="NZ_CVRQ01000011.1"/>
</dbReference>
<sequence>MHRLIFYELDKIWRKRSFILSICVLMIINLFLLWYINTPELKGTTEENYIDELYEEQQKVAGYKEYLRSVQESKDNLSSISIFKKQGQNDYAARNIEKSAKDYSGLSGKNIRWMPSKSLKISMESVWTDLLLILSVLLFSGNLIFAEKDKKLFYITRSTKNGRLQSGIAKIAALFVHCTIITILFYGMNLIYAEITIGFGDLTADIQSVAIYMESNLQISILEYIIYSVLTKGFVFFATGTVIMAFCIFADRIVLPYVTAFLLYGISYIAYLTIPAVEKWSVFKYINLIGILETQKLYGSYLNFNIGGYPVSRLVLTRSIIIDLAISGITLSILLFVYGRNFELVKSRSKHKKHFHPHISLLYHEGYKIMITNRAVVVILLFAILIGWQIIGKEYNPSAQEQYYRDIMLQLEGKMTDEKEALIISEQEKYDKAFSEIECIDNMTANGKISENAADGLKAELYAVTFFYPAFERVQHQYQRICENGGSFIYDTGYLYLFGLKNNDLLINLFLLSLCVVAAFGNVIPMEYQCGVWYLLGATKAGKKKIIYRKAAVCIMAVMGLSIIPVICRFINISKAYPMHGAGAAITDIPYFEQLPPALSIRAFIILLILAQMGALIVVAAGTLVISYWRKNHIQSVFFSILVFVVPLILKISGIGFAGWFSVFPLYSWTTLIGA</sequence>
<protein>
    <submittedName>
        <fullName evidence="2">Uncharacterized protein</fullName>
    </submittedName>
</protein>
<reference evidence="3" key="1">
    <citation type="submission" date="2015-05" db="EMBL/GenBank/DDBJ databases">
        <authorList>
            <consortium name="Pathogen Informatics"/>
        </authorList>
    </citation>
    <scope>NUCLEOTIDE SEQUENCE [LARGE SCALE GENOMIC DNA]</scope>
    <source>
        <strain evidence="3">T1-815</strain>
    </source>
</reference>
<name>A0A0M6WFK0_9FIRM</name>
<feature type="transmembrane region" description="Helical" evidence="1">
    <location>
        <begin position="371"/>
        <end position="391"/>
    </location>
</feature>
<accession>A0A0M6WFK0</accession>
<organism evidence="2 3">
    <name type="scientific">Agathobacter rectalis</name>
    <dbReference type="NCBI Taxonomy" id="39491"/>
    <lineage>
        <taxon>Bacteria</taxon>
        <taxon>Bacillati</taxon>
        <taxon>Bacillota</taxon>
        <taxon>Clostridia</taxon>
        <taxon>Lachnospirales</taxon>
        <taxon>Lachnospiraceae</taxon>
        <taxon>Agathobacter</taxon>
    </lineage>
</organism>